<dbReference type="Proteomes" id="UP000217790">
    <property type="component" value="Unassembled WGS sequence"/>
</dbReference>
<dbReference type="InParanoid" id="A0A2H3DC99"/>
<name>A0A2H3DC99_ARMGA</name>
<dbReference type="AlphaFoldDB" id="A0A2H3DC99"/>
<dbReference type="OrthoDB" id="10525706at2759"/>
<organism evidence="1 2">
    <name type="scientific">Armillaria gallica</name>
    <name type="common">Bulbous honey fungus</name>
    <name type="synonym">Armillaria bulbosa</name>
    <dbReference type="NCBI Taxonomy" id="47427"/>
    <lineage>
        <taxon>Eukaryota</taxon>
        <taxon>Fungi</taxon>
        <taxon>Dikarya</taxon>
        <taxon>Basidiomycota</taxon>
        <taxon>Agaricomycotina</taxon>
        <taxon>Agaricomycetes</taxon>
        <taxon>Agaricomycetidae</taxon>
        <taxon>Agaricales</taxon>
        <taxon>Marasmiineae</taxon>
        <taxon>Physalacriaceae</taxon>
        <taxon>Armillaria</taxon>
    </lineage>
</organism>
<keyword evidence="2" id="KW-1185">Reference proteome</keyword>
<accession>A0A2H3DC99</accession>
<evidence type="ECO:0000313" key="1">
    <source>
        <dbReference type="EMBL" id="PBK85883.1"/>
    </source>
</evidence>
<gene>
    <name evidence="1" type="ORF">ARMGADRAFT_1036051</name>
</gene>
<dbReference type="EMBL" id="KZ293688">
    <property type="protein sequence ID" value="PBK85883.1"/>
    <property type="molecule type" value="Genomic_DNA"/>
</dbReference>
<proteinExistence type="predicted"/>
<evidence type="ECO:0000313" key="2">
    <source>
        <dbReference type="Proteomes" id="UP000217790"/>
    </source>
</evidence>
<reference evidence="2" key="1">
    <citation type="journal article" date="2017" name="Nat. Ecol. Evol.">
        <title>Genome expansion and lineage-specific genetic innovations in the forest pathogenic fungi Armillaria.</title>
        <authorList>
            <person name="Sipos G."/>
            <person name="Prasanna A.N."/>
            <person name="Walter M.C."/>
            <person name="O'Connor E."/>
            <person name="Balint B."/>
            <person name="Krizsan K."/>
            <person name="Kiss B."/>
            <person name="Hess J."/>
            <person name="Varga T."/>
            <person name="Slot J."/>
            <person name="Riley R."/>
            <person name="Boka B."/>
            <person name="Rigling D."/>
            <person name="Barry K."/>
            <person name="Lee J."/>
            <person name="Mihaltcheva S."/>
            <person name="LaButti K."/>
            <person name="Lipzen A."/>
            <person name="Waldron R."/>
            <person name="Moloney N.M."/>
            <person name="Sperisen C."/>
            <person name="Kredics L."/>
            <person name="Vagvoelgyi C."/>
            <person name="Patrignani A."/>
            <person name="Fitzpatrick D."/>
            <person name="Nagy I."/>
            <person name="Doyle S."/>
            <person name="Anderson J.B."/>
            <person name="Grigoriev I.V."/>
            <person name="Gueldener U."/>
            <person name="Muensterkoetter M."/>
            <person name="Nagy L.G."/>
        </authorList>
    </citation>
    <scope>NUCLEOTIDE SEQUENCE [LARGE SCALE GENOMIC DNA]</scope>
    <source>
        <strain evidence="2">Ar21-2</strain>
    </source>
</reference>
<sequence length="150" mass="16168">MAITDAPEILTEIAEQTRQRSDICMENPLFSSWMDGTECEETRDGVAKVTHGDTVPAVDLLQYAYSAFSGRNAGVSTHKTTVVRFSLRTAPSSPGITAVRQLCNNNKNVLAGAIGRDVARQPSADDDVYGTVHAAFSYTFAPAISILDLE</sequence>
<protein>
    <submittedName>
        <fullName evidence="1">Uncharacterized protein</fullName>
    </submittedName>
</protein>